<evidence type="ECO:0000313" key="2">
    <source>
        <dbReference type="Proteomes" id="UP001234297"/>
    </source>
</evidence>
<organism evidence="1 2">
    <name type="scientific">Persea americana</name>
    <name type="common">Avocado</name>
    <dbReference type="NCBI Taxonomy" id="3435"/>
    <lineage>
        <taxon>Eukaryota</taxon>
        <taxon>Viridiplantae</taxon>
        <taxon>Streptophyta</taxon>
        <taxon>Embryophyta</taxon>
        <taxon>Tracheophyta</taxon>
        <taxon>Spermatophyta</taxon>
        <taxon>Magnoliopsida</taxon>
        <taxon>Magnoliidae</taxon>
        <taxon>Laurales</taxon>
        <taxon>Lauraceae</taxon>
        <taxon>Persea</taxon>
    </lineage>
</organism>
<protein>
    <submittedName>
        <fullName evidence="1">Uncharacterized protein</fullName>
    </submittedName>
</protein>
<proteinExistence type="predicted"/>
<sequence length="233" mass="27317">MALEPKEKIEMFSLDSTNNPFQESQKNTHKHNKEAQQPTSSELERLIDFLIEEKLQTEKLLEKKSDEAEALHNEVVELQRVNEDCLLELKVLGMERKGLVQEKMYDRRRFDSINSRLSEAKKGLEERLHRNTRTTQVFIEQVFSVLNCSIDMMGECEDGKDDEEKEEEDVKGEVIDVGVKDMEEEMIMIQQYEIKLKAMERALRRKEEKMEDVKRGMDFLKASLAEARKEKSG</sequence>
<evidence type="ECO:0000313" key="1">
    <source>
        <dbReference type="EMBL" id="KAJ8642997.1"/>
    </source>
</evidence>
<dbReference type="Proteomes" id="UP001234297">
    <property type="component" value="Chromosome 2"/>
</dbReference>
<comment type="caution">
    <text evidence="1">The sequence shown here is derived from an EMBL/GenBank/DDBJ whole genome shotgun (WGS) entry which is preliminary data.</text>
</comment>
<keyword evidence="2" id="KW-1185">Reference proteome</keyword>
<accession>A0ACC2MBE4</accession>
<gene>
    <name evidence="1" type="ORF">MRB53_004745</name>
</gene>
<name>A0ACC2MBE4_PERAE</name>
<dbReference type="EMBL" id="CM056810">
    <property type="protein sequence ID" value="KAJ8642997.1"/>
    <property type="molecule type" value="Genomic_DNA"/>
</dbReference>
<reference evidence="1 2" key="1">
    <citation type="journal article" date="2022" name="Hortic Res">
        <title>A haplotype resolved chromosomal level avocado genome allows analysis of novel avocado genes.</title>
        <authorList>
            <person name="Nath O."/>
            <person name="Fletcher S.J."/>
            <person name="Hayward A."/>
            <person name="Shaw L.M."/>
            <person name="Masouleh A.K."/>
            <person name="Furtado A."/>
            <person name="Henry R.J."/>
            <person name="Mitter N."/>
        </authorList>
    </citation>
    <scope>NUCLEOTIDE SEQUENCE [LARGE SCALE GENOMIC DNA]</scope>
    <source>
        <strain evidence="2">cv. Hass</strain>
    </source>
</reference>